<comment type="caution">
    <text evidence="2">The sequence shown here is derived from an EMBL/GenBank/DDBJ whole genome shotgun (WGS) entry which is preliminary data.</text>
</comment>
<feature type="transmembrane region" description="Helical" evidence="1">
    <location>
        <begin position="47"/>
        <end position="66"/>
    </location>
</feature>
<dbReference type="Proteomes" id="UP000648984">
    <property type="component" value="Unassembled WGS sequence"/>
</dbReference>
<evidence type="ECO:0000313" key="2">
    <source>
        <dbReference type="EMBL" id="NMG75600.1"/>
    </source>
</evidence>
<keyword evidence="3" id="KW-1185">Reference proteome</keyword>
<evidence type="ECO:0000313" key="3">
    <source>
        <dbReference type="Proteomes" id="UP000648984"/>
    </source>
</evidence>
<organism evidence="2 3">
    <name type="scientific">Aromatoleum diolicum</name>
    <dbReference type="NCBI Taxonomy" id="75796"/>
    <lineage>
        <taxon>Bacteria</taxon>
        <taxon>Pseudomonadati</taxon>
        <taxon>Pseudomonadota</taxon>
        <taxon>Betaproteobacteria</taxon>
        <taxon>Rhodocyclales</taxon>
        <taxon>Rhodocyclaceae</taxon>
        <taxon>Aromatoleum</taxon>
    </lineage>
</organism>
<keyword evidence="1" id="KW-1133">Transmembrane helix</keyword>
<protein>
    <submittedName>
        <fullName evidence="2">Uncharacterized protein</fullName>
    </submittedName>
</protein>
<name>A0ABX1QC45_9RHOO</name>
<accession>A0ABX1QC45</accession>
<keyword evidence="1" id="KW-0472">Membrane</keyword>
<dbReference type="RefSeq" id="WP_169260754.1">
    <property type="nucleotide sequence ID" value="NZ_WTVQ01000019.1"/>
</dbReference>
<sequence>MSATGYPKYDTPLTTEERRRLAVDPAATPHRRINDTYFNRIRWPAAVYAWFVLGGAMFAYLLFWVFEG</sequence>
<gene>
    <name evidence="2" type="ORF">GPA25_12610</name>
</gene>
<evidence type="ECO:0000256" key="1">
    <source>
        <dbReference type="SAM" id="Phobius"/>
    </source>
</evidence>
<dbReference type="EMBL" id="WTVQ01000019">
    <property type="protein sequence ID" value="NMG75600.1"/>
    <property type="molecule type" value="Genomic_DNA"/>
</dbReference>
<keyword evidence="1" id="KW-0812">Transmembrane</keyword>
<reference evidence="2 3" key="1">
    <citation type="submission" date="2019-12" db="EMBL/GenBank/DDBJ databases">
        <title>Comparative genomics gives insights into the taxonomy of the Azoarcus-Aromatoleum group and reveals separate origins of nif in the plant-associated Azoarcus and non-plant-associated Aromatoleum sub-groups.</title>
        <authorList>
            <person name="Lafos M."/>
            <person name="Maluk M."/>
            <person name="Batista M."/>
            <person name="Junghare M."/>
            <person name="Carmona M."/>
            <person name="Faoro H."/>
            <person name="Cruz L.M."/>
            <person name="Battistoni F."/>
            <person name="De Souza E."/>
            <person name="Pedrosa F."/>
            <person name="Chen W.-M."/>
            <person name="Poole P.S."/>
            <person name="Dixon R.A."/>
            <person name="James E.K."/>
        </authorList>
    </citation>
    <scope>NUCLEOTIDE SEQUENCE [LARGE SCALE GENOMIC DNA]</scope>
    <source>
        <strain evidence="2 3">22Lin</strain>
    </source>
</reference>
<proteinExistence type="predicted"/>